<reference evidence="3" key="1">
    <citation type="submission" date="2017-04" db="EMBL/GenBank/DDBJ databases">
        <title>Function of individual gut microbiota members based on whole genome sequencing of pure cultures obtained from chicken caecum.</title>
        <authorList>
            <person name="Medvecky M."/>
            <person name="Cejkova D."/>
            <person name="Polansky O."/>
            <person name="Karasova D."/>
            <person name="Kubasova T."/>
            <person name="Cizek A."/>
            <person name="Rychlik I."/>
        </authorList>
    </citation>
    <scope>NUCLEOTIDE SEQUENCE [LARGE SCALE GENOMIC DNA]</scope>
    <source>
        <strain evidence="3">An149</strain>
    </source>
</reference>
<evidence type="ECO:0000313" key="2">
    <source>
        <dbReference type="EMBL" id="OUQ06390.1"/>
    </source>
</evidence>
<gene>
    <name evidence="2" type="ORF">B5E91_00240</name>
</gene>
<comment type="caution">
    <text evidence="2">The sequence shown here is derived from an EMBL/GenBank/DDBJ whole genome shotgun (WGS) entry which is preliminary data.</text>
</comment>
<dbReference type="Gene3D" id="3.40.50.1820">
    <property type="entry name" value="alpha/beta hydrolase"/>
    <property type="match status" value="1"/>
</dbReference>
<dbReference type="SUPFAM" id="SSF53474">
    <property type="entry name" value="alpha/beta-Hydrolases"/>
    <property type="match status" value="1"/>
</dbReference>
<dbReference type="Proteomes" id="UP000196258">
    <property type="component" value="Unassembled WGS sequence"/>
</dbReference>
<organism evidence="2 3">
    <name type="scientific">Thomasclavelia spiroformis</name>
    <dbReference type="NCBI Taxonomy" id="29348"/>
    <lineage>
        <taxon>Bacteria</taxon>
        <taxon>Bacillati</taxon>
        <taxon>Bacillota</taxon>
        <taxon>Erysipelotrichia</taxon>
        <taxon>Erysipelotrichales</taxon>
        <taxon>Coprobacillaceae</taxon>
        <taxon>Thomasclavelia</taxon>
    </lineage>
</organism>
<dbReference type="InterPro" id="IPR051044">
    <property type="entry name" value="MAG_DAG_Lipase"/>
</dbReference>
<dbReference type="RefSeq" id="WP_087253599.1">
    <property type="nucleotide sequence ID" value="NZ_JBKSXH010000023.1"/>
</dbReference>
<dbReference type="Pfam" id="PF12146">
    <property type="entry name" value="Hydrolase_4"/>
    <property type="match status" value="1"/>
</dbReference>
<dbReference type="EMBL" id="NFLB01000001">
    <property type="protein sequence ID" value="OUQ06390.1"/>
    <property type="molecule type" value="Genomic_DNA"/>
</dbReference>
<feature type="domain" description="Serine aminopeptidase S33" evidence="1">
    <location>
        <begin position="25"/>
        <end position="284"/>
    </location>
</feature>
<evidence type="ECO:0000313" key="3">
    <source>
        <dbReference type="Proteomes" id="UP000196258"/>
    </source>
</evidence>
<sequence length="303" mass="35393">MIEKLKINSIHDGLPLDILIATCNNPKAIVQIVHGMCEYKERYLDFINFLNKNGYIVIIHDLRGHGKSILTKDDLGYFYQDGVRAMVEDVYMLSKYIKNKYPNLSLYLFGHSMGSLIVRNYIIKYDSYLDGLIVCGSPSYNRLVGVGKLVCKFLILIKGQRYRSKLMNKLMFGHFNKGFIKKNAWICSDEYVVDKYNQDSLCSFIFTLNGFYHLCTLMQRTYKKGIYACNHNLPILFISGKKDRCMINQKAFDDSIKRLKDRGYRNIESKLFDNMFHEILNEKNNQIVYNTIINFLKGDKYGR</sequence>
<dbReference type="InterPro" id="IPR029058">
    <property type="entry name" value="AB_hydrolase_fold"/>
</dbReference>
<dbReference type="AlphaFoldDB" id="A0A1Y4QB20"/>
<dbReference type="PANTHER" id="PTHR11614">
    <property type="entry name" value="PHOSPHOLIPASE-RELATED"/>
    <property type="match status" value="1"/>
</dbReference>
<protein>
    <submittedName>
        <fullName evidence="2">Alpha/beta hydrolase</fullName>
    </submittedName>
</protein>
<dbReference type="GO" id="GO:0016787">
    <property type="term" value="F:hydrolase activity"/>
    <property type="evidence" value="ECO:0007669"/>
    <property type="project" value="UniProtKB-KW"/>
</dbReference>
<dbReference type="InterPro" id="IPR022742">
    <property type="entry name" value="Hydrolase_4"/>
</dbReference>
<name>A0A1Y4QB20_9FIRM</name>
<keyword evidence="2" id="KW-0378">Hydrolase</keyword>
<proteinExistence type="predicted"/>
<evidence type="ECO:0000259" key="1">
    <source>
        <dbReference type="Pfam" id="PF12146"/>
    </source>
</evidence>
<accession>A0A1Y4QB20</accession>